<dbReference type="SMART" id="SM00354">
    <property type="entry name" value="HTH_LACI"/>
    <property type="match status" value="1"/>
</dbReference>
<dbReference type="GO" id="GO:0000976">
    <property type="term" value="F:transcription cis-regulatory region binding"/>
    <property type="evidence" value="ECO:0007669"/>
    <property type="project" value="TreeGrafter"/>
</dbReference>
<evidence type="ECO:0000256" key="3">
    <source>
        <dbReference type="ARBA" id="ARBA00023125"/>
    </source>
</evidence>
<dbReference type="InterPro" id="IPR028082">
    <property type="entry name" value="Peripla_BP_I"/>
</dbReference>
<name>A7VRC6_9FIRM</name>
<dbReference type="PROSITE" id="PS50932">
    <property type="entry name" value="HTH_LACI_2"/>
    <property type="match status" value="1"/>
</dbReference>
<proteinExistence type="predicted"/>
<dbReference type="EMBL" id="ABCB02000016">
    <property type="protein sequence ID" value="EDO62248.1"/>
    <property type="molecule type" value="Genomic_DNA"/>
</dbReference>
<feature type="domain" description="HTH lacI-type" evidence="5">
    <location>
        <begin position="38"/>
        <end position="92"/>
    </location>
</feature>
<accession>A7VRC6</accession>
<dbReference type="GO" id="GO:0003700">
    <property type="term" value="F:DNA-binding transcription factor activity"/>
    <property type="evidence" value="ECO:0007669"/>
    <property type="project" value="TreeGrafter"/>
</dbReference>
<dbReference type="PANTHER" id="PTHR30146:SF148">
    <property type="entry name" value="HTH-TYPE TRANSCRIPTIONAL REPRESSOR PURR-RELATED"/>
    <property type="match status" value="1"/>
</dbReference>
<reference evidence="6 8" key="1">
    <citation type="submission" date="2007-08" db="EMBL/GenBank/DDBJ databases">
        <title>Draft genome sequence of Clostridium leptum (DSM 753).</title>
        <authorList>
            <person name="Sudarsanam P."/>
            <person name="Ley R."/>
            <person name="Guruge J."/>
            <person name="Turnbaugh P.J."/>
            <person name="Mahowald M."/>
            <person name="Liep D."/>
            <person name="Gordon J."/>
        </authorList>
    </citation>
    <scope>NUCLEOTIDE SEQUENCE [LARGE SCALE GENOMIC DNA]</scope>
    <source>
        <strain evidence="6 8">DSM 753</strain>
    </source>
</reference>
<comment type="caution">
    <text evidence="6">The sequence shown here is derived from an EMBL/GenBank/DDBJ whole genome shotgun (WGS) entry which is preliminary data.</text>
</comment>
<evidence type="ECO:0000313" key="9">
    <source>
        <dbReference type="Proteomes" id="UP000220611"/>
    </source>
</evidence>
<dbReference type="eggNOG" id="COG1609">
    <property type="taxonomic scope" value="Bacteria"/>
</dbReference>
<dbReference type="SUPFAM" id="SSF53822">
    <property type="entry name" value="Periplasmic binding protein-like I"/>
    <property type="match status" value="1"/>
</dbReference>
<keyword evidence="4" id="KW-0804">Transcription</keyword>
<reference evidence="7 9" key="3">
    <citation type="submission" date="2017-07" db="EMBL/GenBank/DDBJ databases">
        <title>Prevalence of linear plasmids in Cutibacterium (Propionibacterium) acnes isolates obtained from prostatic tissue.</title>
        <authorList>
            <person name="Davidsson S."/>
            <person name="Carlsson J."/>
            <person name="Molling P."/>
            <person name="Andren O."/>
            <person name="Andersson S.-O."/>
            <person name="Brzuszkiewicz E."/>
            <person name="Poehlein A."/>
            <person name="Al-Zeer M."/>
            <person name="Brinkmann V."/>
            <person name="Scavenius C."/>
            <person name="Nazipi S."/>
            <person name="Soderquist B."/>
            <person name="Bruggemann H."/>
        </authorList>
    </citation>
    <scope>NUCLEOTIDE SEQUENCE [LARGE SCALE GENOMIC DNA]</scope>
    <source>
        <strain evidence="7 9">DSM 753</strain>
    </source>
</reference>
<evidence type="ECO:0000256" key="2">
    <source>
        <dbReference type="ARBA" id="ARBA00023015"/>
    </source>
</evidence>
<reference evidence="6 8" key="2">
    <citation type="submission" date="2007-08" db="EMBL/GenBank/DDBJ databases">
        <authorList>
            <person name="Fulton L."/>
            <person name="Clifton S."/>
            <person name="Fulton B."/>
            <person name="Xu J."/>
            <person name="Minx P."/>
            <person name="Pepin K.H."/>
            <person name="Johnson M."/>
            <person name="Thiruvilangam P."/>
            <person name="Bhonagiri V."/>
            <person name="Nash W.E."/>
            <person name="Wang C."/>
            <person name="Mardis E.R."/>
            <person name="Wilson R.K."/>
        </authorList>
    </citation>
    <scope>NUCLEOTIDE SEQUENCE [LARGE SCALE GENOMIC DNA]</scope>
    <source>
        <strain evidence="6 8">DSM 753</strain>
    </source>
</reference>
<evidence type="ECO:0000259" key="5">
    <source>
        <dbReference type="PROSITE" id="PS50932"/>
    </source>
</evidence>
<evidence type="ECO:0000313" key="7">
    <source>
        <dbReference type="EMBL" id="PEQ24961.1"/>
    </source>
</evidence>
<dbReference type="EMBL" id="NOXF01000003">
    <property type="protein sequence ID" value="PEQ24961.1"/>
    <property type="molecule type" value="Genomic_DNA"/>
</dbReference>
<dbReference type="InterPro" id="IPR010982">
    <property type="entry name" value="Lambda_DNA-bd_dom_sf"/>
</dbReference>
<dbReference type="CDD" id="cd01392">
    <property type="entry name" value="HTH_LacI"/>
    <property type="match status" value="1"/>
</dbReference>
<keyword evidence="3" id="KW-0238">DNA-binding</keyword>
<dbReference type="Proteomes" id="UP000220611">
    <property type="component" value="Unassembled WGS sequence"/>
</dbReference>
<dbReference type="Pfam" id="PF13377">
    <property type="entry name" value="Peripla_BP_3"/>
    <property type="match status" value="1"/>
</dbReference>
<sequence length="376" mass="42371">MRQGCYYKHVKCKKIQQEAIFILPKIEKERIILEPVRVTLKDIANECGYSVNTVSRALRGDTKLSEQTRKKIQQTAKEKGYIRNNLASSLRSGASHIIAVIVNDIRNQHFTSMISEIELFLRQAGYDMMILCTQLEEQGRQIGTQMVHVAISQSVDGILYFPYSDDKPVVAFLEQSGVPFVLVDRWIPGVSADLVRCDDVSGGYLAGRHLLELGHKRFAYIRGPMNNSAQVDREAGFLKKLKEAGIPDSDIRVIGCGDMDSAIKNNAIMELLNPLDYTAILAFNDEIAYRIINTFRTAHVKIPKDISLMGFDHIRKYVPYHAPLTSIFCAQEYNIGEIAVDLLLERITNPDMPKQARVLPVKIYNEGTTGAPRKLL</sequence>
<dbReference type="PANTHER" id="PTHR30146">
    <property type="entry name" value="LACI-RELATED TRANSCRIPTIONAL REPRESSOR"/>
    <property type="match status" value="1"/>
</dbReference>
<dbReference type="CDD" id="cd06267">
    <property type="entry name" value="PBP1_LacI_sugar_binding-like"/>
    <property type="match status" value="1"/>
</dbReference>
<gene>
    <name evidence="7" type="ORF">CH238_05825</name>
    <name evidence="6" type="ORF">CLOLEP_01109</name>
</gene>
<dbReference type="Gene3D" id="3.40.50.2300">
    <property type="match status" value="2"/>
</dbReference>
<dbReference type="SUPFAM" id="SSF47413">
    <property type="entry name" value="lambda repressor-like DNA-binding domains"/>
    <property type="match status" value="1"/>
</dbReference>
<protein>
    <submittedName>
        <fullName evidence="7">LacI family transcriptional regulator</fullName>
    </submittedName>
    <submittedName>
        <fullName evidence="6">Sugar-binding domain protein</fullName>
    </submittedName>
</protein>
<dbReference type="InterPro" id="IPR000843">
    <property type="entry name" value="HTH_LacI"/>
</dbReference>
<evidence type="ECO:0000313" key="6">
    <source>
        <dbReference type="EMBL" id="EDO62248.1"/>
    </source>
</evidence>
<dbReference type="AlphaFoldDB" id="A7VRC6"/>
<evidence type="ECO:0000256" key="4">
    <source>
        <dbReference type="ARBA" id="ARBA00023163"/>
    </source>
</evidence>
<evidence type="ECO:0000313" key="8">
    <source>
        <dbReference type="Proteomes" id="UP000003490"/>
    </source>
</evidence>
<dbReference type="Gene3D" id="1.10.260.40">
    <property type="entry name" value="lambda repressor-like DNA-binding domains"/>
    <property type="match status" value="1"/>
</dbReference>
<evidence type="ECO:0000256" key="1">
    <source>
        <dbReference type="ARBA" id="ARBA00022491"/>
    </source>
</evidence>
<keyword evidence="2" id="KW-0805">Transcription regulation</keyword>
<dbReference type="Pfam" id="PF00356">
    <property type="entry name" value="LacI"/>
    <property type="match status" value="1"/>
</dbReference>
<keyword evidence="9" id="KW-1185">Reference proteome</keyword>
<keyword evidence="1" id="KW-0678">Repressor</keyword>
<dbReference type="HOGENOM" id="CLU_037628_6_1_9"/>
<dbReference type="InterPro" id="IPR046335">
    <property type="entry name" value="LacI/GalR-like_sensor"/>
</dbReference>
<dbReference type="Proteomes" id="UP000003490">
    <property type="component" value="Unassembled WGS sequence"/>
</dbReference>
<organism evidence="6 8">
    <name type="scientific">[Clostridium] leptum DSM 753</name>
    <dbReference type="NCBI Taxonomy" id="428125"/>
    <lineage>
        <taxon>Bacteria</taxon>
        <taxon>Bacillati</taxon>
        <taxon>Bacillota</taxon>
        <taxon>Clostridia</taxon>
        <taxon>Eubacteriales</taxon>
        <taxon>Oscillospiraceae</taxon>
        <taxon>Oscillospiraceae incertae sedis</taxon>
    </lineage>
</organism>